<evidence type="ECO:0000256" key="1">
    <source>
        <dbReference type="SAM" id="MobiDB-lite"/>
    </source>
</evidence>
<feature type="compositionally biased region" description="Low complexity" evidence="1">
    <location>
        <begin position="24"/>
        <end position="43"/>
    </location>
</feature>
<name>A0AA40LI78_CNENI</name>
<protein>
    <submittedName>
        <fullName evidence="2">Uncharacterized protein</fullName>
    </submittedName>
</protein>
<organism evidence="2 3">
    <name type="scientific">Cnephaeus nilssonii</name>
    <name type="common">Northern bat</name>
    <name type="synonym">Eptesicus nilssonii</name>
    <dbReference type="NCBI Taxonomy" id="3371016"/>
    <lineage>
        <taxon>Eukaryota</taxon>
        <taxon>Metazoa</taxon>
        <taxon>Chordata</taxon>
        <taxon>Craniata</taxon>
        <taxon>Vertebrata</taxon>
        <taxon>Euteleostomi</taxon>
        <taxon>Mammalia</taxon>
        <taxon>Eutheria</taxon>
        <taxon>Laurasiatheria</taxon>
        <taxon>Chiroptera</taxon>
        <taxon>Yangochiroptera</taxon>
        <taxon>Vespertilionidae</taxon>
        <taxon>Cnephaeus</taxon>
    </lineage>
</organism>
<keyword evidence="3" id="KW-1185">Reference proteome</keyword>
<sequence>MGPATPPGVPIASGTHGSGGMGLATPPGVAMGPATPPGVAMGPATPPGVPMGPATPPGVPIAPGTPRERRYGSGHAPLGCRWPQAPPGAAAWARPLGTAILNFSTGGYATRSPAPSLLPAQSTFEIIYIMLPRAEILFKYLKDNRCCCVLHSRE</sequence>
<dbReference type="AlphaFoldDB" id="A0AA40LI78"/>
<dbReference type="EMBL" id="JAULJE010000015">
    <property type="protein sequence ID" value="KAK1334516.1"/>
    <property type="molecule type" value="Genomic_DNA"/>
</dbReference>
<proteinExistence type="predicted"/>
<feature type="compositionally biased region" description="Pro residues" evidence="1">
    <location>
        <begin position="44"/>
        <end position="60"/>
    </location>
</feature>
<evidence type="ECO:0000313" key="3">
    <source>
        <dbReference type="Proteomes" id="UP001177744"/>
    </source>
</evidence>
<feature type="region of interest" description="Disordered" evidence="1">
    <location>
        <begin position="1"/>
        <end position="76"/>
    </location>
</feature>
<gene>
    <name evidence="2" type="ORF">QTO34_005522</name>
</gene>
<accession>A0AA40LI78</accession>
<reference evidence="2" key="1">
    <citation type="submission" date="2023-06" db="EMBL/GenBank/DDBJ databases">
        <title>Reference genome for the Northern bat (Eptesicus nilssonii), a most northern bat species.</title>
        <authorList>
            <person name="Laine V.N."/>
            <person name="Pulliainen A.T."/>
            <person name="Lilley T.M."/>
        </authorList>
    </citation>
    <scope>NUCLEOTIDE SEQUENCE</scope>
    <source>
        <strain evidence="2">BLF_Eptnil</strain>
        <tissue evidence="2">Kidney</tissue>
    </source>
</reference>
<evidence type="ECO:0000313" key="2">
    <source>
        <dbReference type="EMBL" id="KAK1334516.1"/>
    </source>
</evidence>
<dbReference type="Proteomes" id="UP001177744">
    <property type="component" value="Unassembled WGS sequence"/>
</dbReference>
<comment type="caution">
    <text evidence="2">The sequence shown here is derived from an EMBL/GenBank/DDBJ whole genome shotgun (WGS) entry which is preliminary data.</text>
</comment>